<gene>
    <name evidence="1" type="ORF">OYG11_12840</name>
</gene>
<dbReference type="RefSeq" id="WP_267992448.1">
    <property type="nucleotide sequence ID" value="NZ_JAPQFC010001272.1"/>
</dbReference>
<feature type="non-terminal residue" evidence="1">
    <location>
        <position position="70"/>
    </location>
</feature>
<dbReference type="EMBL" id="JAPQFC010001272">
    <property type="protein sequence ID" value="MCY6525078.1"/>
    <property type="molecule type" value="Genomic_DNA"/>
</dbReference>
<evidence type="ECO:0000313" key="1">
    <source>
        <dbReference type="EMBL" id="MCY6525078.1"/>
    </source>
</evidence>
<name>A0A9Q4H917_ACTPL</name>
<dbReference type="Proteomes" id="UP001077788">
    <property type="component" value="Unassembled WGS sequence"/>
</dbReference>
<dbReference type="AlphaFoldDB" id="A0A9Q4H917"/>
<organism evidence="1 2">
    <name type="scientific">Actinobacillus pleuropneumoniae</name>
    <name type="common">Haemophilus pleuropneumoniae</name>
    <dbReference type="NCBI Taxonomy" id="715"/>
    <lineage>
        <taxon>Bacteria</taxon>
        <taxon>Pseudomonadati</taxon>
        <taxon>Pseudomonadota</taxon>
        <taxon>Gammaproteobacteria</taxon>
        <taxon>Pasteurellales</taxon>
        <taxon>Pasteurellaceae</taxon>
        <taxon>Actinobacillus</taxon>
    </lineage>
</organism>
<reference evidence="1" key="2">
    <citation type="submission" date="2022-12" db="EMBL/GenBank/DDBJ databases">
        <authorList>
            <person name="Kardos G."/>
            <person name="Sarkozi R."/>
            <person name="Laczko L."/>
            <person name="Marton S."/>
            <person name="Makrai L."/>
            <person name="Banyai K."/>
            <person name="Fodor L."/>
        </authorList>
    </citation>
    <scope>NUCLEOTIDE SEQUENCE</scope>
    <source>
        <strain evidence="1">84/14</strain>
    </source>
</reference>
<proteinExistence type="predicted"/>
<evidence type="ECO:0000313" key="2">
    <source>
        <dbReference type="Proteomes" id="UP001077788"/>
    </source>
</evidence>
<reference evidence="1" key="1">
    <citation type="journal article" date="2021" name="Vet Sci">
        <title>O-Serogroups and Pathovirotypes of Escherichia coli Isolated from Post-Weaning Piglets Showing Diarrhoea and/or Oedema in South Korea.</title>
        <authorList>
            <person name="Byun J.W."/>
            <person name="Moon B.Y."/>
            <person name="Do K.H."/>
            <person name="Lee K."/>
            <person name="Lee H.Y."/>
            <person name="Kim W.I."/>
            <person name="So B."/>
            <person name="Lee W.K."/>
        </authorList>
    </citation>
    <scope>NUCLEOTIDE SEQUENCE</scope>
    <source>
        <strain evidence="1">84/14</strain>
    </source>
</reference>
<accession>A0A9Q4H917</accession>
<comment type="caution">
    <text evidence="1">The sequence shown here is derived from an EMBL/GenBank/DDBJ whole genome shotgun (WGS) entry which is preliminary data.</text>
</comment>
<protein>
    <submittedName>
        <fullName evidence="1">Uncharacterized protein</fullName>
    </submittedName>
</protein>
<sequence length="70" mass="7995">MLVNARQMKILVNSSKNLVLLMIKPKNDIDYEAFDGCNSNLKINLVDVVNQYNEMFQESKGLLPKRGIQP</sequence>